<dbReference type="InterPro" id="IPR041667">
    <property type="entry name" value="Cupin_8"/>
</dbReference>
<dbReference type="EMBL" id="CAJVRL010000097">
    <property type="protein sequence ID" value="CAG8960212.1"/>
    <property type="molecule type" value="Genomic_DNA"/>
</dbReference>
<dbReference type="PANTHER" id="PTHR12461:SF99">
    <property type="entry name" value="BIFUNCTIONAL PEPTIDASE AND (3S)-LYSYL HYDROXYLASE JMJD7"/>
    <property type="match status" value="1"/>
</dbReference>
<accession>A0A9N9L9W7</accession>
<name>A0A9N9L9W7_9HELO</name>
<dbReference type="SUPFAM" id="SSF51197">
    <property type="entry name" value="Clavaminate synthase-like"/>
    <property type="match status" value="1"/>
</dbReference>
<sequence>MDPAPDPSEDPIVTLLESYNDFNSAQITVLYEEPSALEFMRYVAINRPFVVRGAANDWEATRTWNVAKLNEIMGGLEVNVAITPKGNADSPTKDPSGTLLFIKPLEEKEEFTSFLTSLTTQELKGLTPGSLIKYAQTQNNNLNSEYTPLSTHVPPSIPFSRLALQNQPDAVNLWIGNSHSVTALHKDPYENIYVQILGAKHFVLLPPVMYPCIREKELKSASYVRDSEGGLRIQLDGEGNEMVPFATWDPDEGIGGGGGVYERFARTMRVTLEKGDMLYLPALWYHKVSQSCNEEGLCCAVNYWHDMEFGGSFYPLVNLVRNLTLAKEKEKKTADSSK</sequence>
<evidence type="ECO:0000259" key="1">
    <source>
        <dbReference type="PROSITE" id="PS51184"/>
    </source>
</evidence>
<feature type="domain" description="JmjC" evidence="1">
    <location>
        <begin position="133"/>
        <end position="320"/>
    </location>
</feature>
<evidence type="ECO:0000313" key="2">
    <source>
        <dbReference type="EMBL" id="CAG8960212.1"/>
    </source>
</evidence>
<dbReference type="InterPro" id="IPR014710">
    <property type="entry name" value="RmlC-like_jellyroll"/>
</dbReference>
<organism evidence="2 3">
    <name type="scientific">Hymenoscyphus fraxineus</name>
    <dbReference type="NCBI Taxonomy" id="746836"/>
    <lineage>
        <taxon>Eukaryota</taxon>
        <taxon>Fungi</taxon>
        <taxon>Dikarya</taxon>
        <taxon>Ascomycota</taxon>
        <taxon>Pezizomycotina</taxon>
        <taxon>Leotiomycetes</taxon>
        <taxon>Helotiales</taxon>
        <taxon>Helotiaceae</taxon>
        <taxon>Hymenoscyphus</taxon>
    </lineage>
</organism>
<comment type="caution">
    <text evidence="2">The sequence shown here is derived from an EMBL/GenBank/DDBJ whole genome shotgun (WGS) entry which is preliminary data.</text>
</comment>
<proteinExistence type="predicted"/>
<dbReference type="InterPro" id="IPR003347">
    <property type="entry name" value="JmjC_dom"/>
</dbReference>
<dbReference type="OrthoDB" id="415358at2759"/>
<dbReference type="Gene3D" id="2.60.120.10">
    <property type="entry name" value="Jelly Rolls"/>
    <property type="match status" value="1"/>
</dbReference>
<dbReference type="SMART" id="SM00558">
    <property type="entry name" value="JmjC"/>
    <property type="match status" value="1"/>
</dbReference>
<protein>
    <recommendedName>
        <fullName evidence="1">JmjC domain-containing protein</fullName>
    </recommendedName>
</protein>
<dbReference type="Pfam" id="PF13621">
    <property type="entry name" value="Cupin_8"/>
    <property type="match status" value="1"/>
</dbReference>
<dbReference type="Proteomes" id="UP000696280">
    <property type="component" value="Unassembled WGS sequence"/>
</dbReference>
<keyword evidence="3" id="KW-1185">Reference proteome</keyword>
<gene>
    <name evidence="2" type="ORF">HYFRA_00012730</name>
</gene>
<evidence type="ECO:0000313" key="3">
    <source>
        <dbReference type="Proteomes" id="UP000696280"/>
    </source>
</evidence>
<reference evidence="2" key="1">
    <citation type="submission" date="2021-07" db="EMBL/GenBank/DDBJ databases">
        <authorList>
            <person name="Durling M."/>
        </authorList>
    </citation>
    <scope>NUCLEOTIDE SEQUENCE</scope>
</reference>
<dbReference type="PROSITE" id="PS51184">
    <property type="entry name" value="JMJC"/>
    <property type="match status" value="1"/>
</dbReference>
<dbReference type="AlphaFoldDB" id="A0A9N9L9W7"/>
<dbReference type="PANTHER" id="PTHR12461">
    <property type="entry name" value="HYPOXIA-INDUCIBLE FACTOR 1 ALPHA INHIBITOR-RELATED"/>
    <property type="match status" value="1"/>
</dbReference>